<organism evidence="2 3">
    <name type="scientific">Aspergillus sydowii CBS 593.65</name>
    <dbReference type="NCBI Taxonomy" id="1036612"/>
    <lineage>
        <taxon>Eukaryota</taxon>
        <taxon>Fungi</taxon>
        <taxon>Dikarya</taxon>
        <taxon>Ascomycota</taxon>
        <taxon>Pezizomycotina</taxon>
        <taxon>Eurotiomycetes</taxon>
        <taxon>Eurotiomycetidae</taxon>
        <taxon>Eurotiales</taxon>
        <taxon>Aspergillaceae</taxon>
        <taxon>Aspergillus</taxon>
        <taxon>Aspergillus subgen. Nidulantes</taxon>
    </lineage>
</organism>
<feature type="compositionally biased region" description="Polar residues" evidence="1">
    <location>
        <begin position="170"/>
        <end position="182"/>
    </location>
</feature>
<evidence type="ECO:0000313" key="3">
    <source>
        <dbReference type="Proteomes" id="UP000184356"/>
    </source>
</evidence>
<sequence length="338" mass="40294">MSFPPIKIHPILMHPSIYQLTLTKPEQTSYASLKLSPRPPQMPLYRGRSPDPIREEYLRNLVKWREKRYFEEIDYILHCWNDPAYGTFANAGIADDDITRLRGRQRLRYRDGDQIRVLGGHWKDMMFEGLHYESDEEQQGQSQTAREEDKKTKSYEERHREAVEARSKLSAESNNPGKSSVLPSAGLPPGVASIEVRIFARDRYSMWARPVPRNIRWGHPQTLKYMYDEKEIDWKKPEFSGLLLPEYIIERGQREVERGYIWGIPYHAYETTRRRLDRYPESEIYSYRGLEWLLRIEHWYLSKSDEEAQQLDPNDLLTWDIPERDQKLLKCFIDDRIV</sequence>
<accession>A0A1L9T858</accession>
<feature type="compositionally biased region" description="Basic and acidic residues" evidence="1">
    <location>
        <begin position="145"/>
        <end position="169"/>
    </location>
</feature>
<evidence type="ECO:0000256" key="1">
    <source>
        <dbReference type="SAM" id="MobiDB-lite"/>
    </source>
</evidence>
<protein>
    <submittedName>
        <fullName evidence="2">Uncharacterized protein</fullName>
    </submittedName>
</protein>
<dbReference type="GeneID" id="63768793"/>
<evidence type="ECO:0000313" key="2">
    <source>
        <dbReference type="EMBL" id="OJJ55571.1"/>
    </source>
</evidence>
<dbReference type="EMBL" id="KV878592">
    <property type="protein sequence ID" value="OJJ55571.1"/>
    <property type="molecule type" value="Genomic_DNA"/>
</dbReference>
<dbReference type="RefSeq" id="XP_040699377.1">
    <property type="nucleotide sequence ID" value="XM_040852720.1"/>
</dbReference>
<dbReference type="Proteomes" id="UP000184356">
    <property type="component" value="Unassembled WGS sequence"/>
</dbReference>
<dbReference type="OrthoDB" id="4500318at2759"/>
<proteinExistence type="predicted"/>
<dbReference type="AlphaFoldDB" id="A0A1L9T858"/>
<dbReference type="VEuPathDB" id="FungiDB:ASPSYDRAFT_92701"/>
<keyword evidence="3" id="KW-1185">Reference proteome</keyword>
<feature type="region of interest" description="Disordered" evidence="1">
    <location>
        <begin position="133"/>
        <end position="186"/>
    </location>
</feature>
<name>A0A1L9T858_9EURO</name>
<gene>
    <name evidence="2" type="ORF">ASPSYDRAFT_92701</name>
</gene>
<reference evidence="3" key="1">
    <citation type="journal article" date="2017" name="Genome Biol.">
        <title>Comparative genomics reveals high biological diversity and specific adaptations in the industrially and medically important fungal genus Aspergillus.</title>
        <authorList>
            <person name="de Vries R.P."/>
            <person name="Riley R."/>
            <person name="Wiebenga A."/>
            <person name="Aguilar-Osorio G."/>
            <person name="Amillis S."/>
            <person name="Uchima C.A."/>
            <person name="Anderluh G."/>
            <person name="Asadollahi M."/>
            <person name="Askin M."/>
            <person name="Barry K."/>
            <person name="Battaglia E."/>
            <person name="Bayram O."/>
            <person name="Benocci T."/>
            <person name="Braus-Stromeyer S.A."/>
            <person name="Caldana C."/>
            <person name="Canovas D."/>
            <person name="Cerqueira G.C."/>
            <person name="Chen F."/>
            <person name="Chen W."/>
            <person name="Choi C."/>
            <person name="Clum A."/>
            <person name="Dos Santos R.A."/>
            <person name="Damasio A.R."/>
            <person name="Diallinas G."/>
            <person name="Emri T."/>
            <person name="Fekete E."/>
            <person name="Flipphi M."/>
            <person name="Freyberg S."/>
            <person name="Gallo A."/>
            <person name="Gournas C."/>
            <person name="Habgood R."/>
            <person name="Hainaut M."/>
            <person name="Harispe M.L."/>
            <person name="Henrissat B."/>
            <person name="Hilden K.S."/>
            <person name="Hope R."/>
            <person name="Hossain A."/>
            <person name="Karabika E."/>
            <person name="Karaffa L."/>
            <person name="Karanyi Z."/>
            <person name="Krasevec N."/>
            <person name="Kuo A."/>
            <person name="Kusch H."/>
            <person name="LaButti K."/>
            <person name="Lagendijk E.L."/>
            <person name="Lapidus A."/>
            <person name="Levasseur A."/>
            <person name="Lindquist E."/>
            <person name="Lipzen A."/>
            <person name="Logrieco A.F."/>
            <person name="MacCabe A."/>
            <person name="Maekelae M.R."/>
            <person name="Malavazi I."/>
            <person name="Melin P."/>
            <person name="Meyer V."/>
            <person name="Mielnichuk N."/>
            <person name="Miskei M."/>
            <person name="Molnar A.P."/>
            <person name="Mule G."/>
            <person name="Ngan C.Y."/>
            <person name="Orejas M."/>
            <person name="Orosz E."/>
            <person name="Ouedraogo J.P."/>
            <person name="Overkamp K.M."/>
            <person name="Park H.-S."/>
            <person name="Perrone G."/>
            <person name="Piumi F."/>
            <person name="Punt P.J."/>
            <person name="Ram A.F."/>
            <person name="Ramon A."/>
            <person name="Rauscher S."/>
            <person name="Record E."/>
            <person name="Riano-Pachon D.M."/>
            <person name="Robert V."/>
            <person name="Roehrig J."/>
            <person name="Ruller R."/>
            <person name="Salamov A."/>
            <person name="Salih N.S."/>
            <person name="Samson R.A."/>
            <person name="Sandor E."/>
            <person name="Sanguinetti M."/>
            <person name="Schuetze T."/>
            <person name="Sepcic K."/>
            <person name="Shelest E."/>
            <person name="Sherlock G."/>
            <person name="Sophianopoulou V."/>
            <person name="Squina F.M."/>
            <person name="Sun H."/>
            <person name="Susca A."/>
            <person name="Todd R.B."/>
            <person name="Tsang A."/>
            <person name="Unkles S.E."/>
            <person name="van de Wiele N."/>
            <person name="van Rossen-Uffink D."/>
            <person name="Oliveira J.V."/>
            <person name="Vesth T.C."/>
            <person name="Visser J."/>
            <person name="Yu J.-H."/>
            <person name="Zhou M."/>
            <person name="Andersen M.R."/>
            <person name="Archer D.B."/>
            <person name="Baker S.E."/>
            <person name="Benoit I."/>
            <person name="Brakhage A.A."/>
            <person name="Braus G.H."/>
            <person name="Fischer R."/>
            <person name="Frisvad J.C."/>
            <person name="Goldman G.H."/>
            <person name="Houbraken J."/>
            <person name="Oakley B."/>
            <person name="Pocsi I."/>
            <person name="Scazzocchio C."/>
            <person name="Seiboth B."/>
            <person name="vanKuyk P.A."/>
            <person name="Wortman J."/>
            <person name="Dyer P.S."/>
            <person name="Grigoriev I.V."/>
        </authorList>
    </citation>
    <scope>NUCLEOTIDE SEQUENCE [LARGE SCALE GENOMIC DNA]</scope>
    <source>
        <strain evidence="3">CBS 593.65</strain>
    </source>
</reference>